<sequence length="157" mass="17959">MSPTTKLLLLLVVAAAIRRLAPRRPARSRSHHIRDVCAGGSTEGGGRPEIYLVRFGQMMSPSALFTTKHLEQLQLDLSAQELDDAADGSRAAPDHILGYFRNLRRRLNLWRFHDRSQRSDEDVSSSSDGRLVHMFSTDVSWLTRFRFLWLLNMIRVN</sequence>
<dbReference type="Proteomes" id="UP000008810">
    <property type="component" value="Chromosome 4"/>
</dbReference>
<feature type="chain" id="PRO_5035999798" evidence="1">
    <location>
        <begin position="23"/>
        <end position="157"/>
    </location>
</feature>
<reference evidence="2" key="2">
    <citation type="submission" date="2017-06" db="EMBL/GenBank/DDBJ databases">
        <title>WGS assembly of Brachypodium distachyon.</title>
        <authorList>
            <consortium name="The International Brachypodium Initiative"/>
            <person name="Lucas S."/>
            <person name="Harmon-Smith M."/>
            <person name="Lail K."/>
            <person name="Tice H."/>
            <person name="Grimwood J."/>
            <person name="Bruce D."/>
            <person name="Barry K."/>
            <person name="Shu S."/>
            <person name="Lindquist E."/>
            <person name="Wang M."/>
            <person name="Pitluck S."/>
            <person name="Vogel J.P."/>
            <person name="Garvin D.F."/>
            <person name="Mockler T.C."/>
            <person name="Schmutz J."/>
            <person name="Rokhsar D."/>
            <person name="Bevan M.W."/>
        </authorList>
    </citation>
    <scope>NUCLEOTIDE SEQUENCE</scope>
    <source>
        <strain evidence="2">Bd21</strain>
    </source>
</reference>
<dbReference type="Gramene" id="KQJ88177">
    <property type="protein sequence ID" value="KQJ88177"/>
    <property type="gene ID" value="BRADI_4g16191v3"/>
</dbReference>
<evidence type="ECO:0000313" key="2">
    <source>
        <dbReference type="EMBL" id="KQJ88177.1"/>
    </source>
</evidence>
<evidence type="ECO:0000313" key="3">
    <source>
        <dbReference type="EnsemblPlants" id="KQJ88177"/>
    </source>
</evidence>
<feature type="signal peptide" evidence="1">
    <location>
        <begin position="1"/>
        <end position="22"/>
    </location>
</feature>
<gene>
    <name evidence="2" type="ORF">BRADI_4g16191v3</name>
</gene>
<reference evidence="3" key="3">
    <citation type="submission" date="2018-08" db="UniProtKB">
        <authorList>
            <consortium name="EnsemblPlants"/>
        </authorList>
    </citation>
    <scope>IDENTIFICATION</scope>
    <source>
        <strain evidence="3">cv. Bd21</strain>
    </source>
</reference>
<protein>
    <submittedName>
        <fullName evidence="2 3">Uncharacterized protein</fullName>
    </submittedName>
</protein>
<evidence type="ECO:0000313" key="4">
    <source>
        <dbReference type="Proteomes" id="UP000008810"/>
    </source>
</evidence>
<reference evidence="2 3" key="1">
    <citation type="journal article" date="2010" name="Nature">
        <title>Genome sequencing and analysis of the model grass Brachypodium distachyon.</title>
        <authorList>
            <consortium name="International Brachypodium Initiative"/>
        </authorList>
    </citation>
    <scope>NUCLEOTIDE SEQUENCE [LARGE SCALE GENOMIC DNA]</scope>
    <source>
        <strain evidence="2 3">Bd21</strain>
    </source>
</reference>
<proteinExistence type="predicted"/>
<keyword evidence="4" id="KW-1185">Reference proteome</keyword>
<dbReference type="InParanoid" id="A0A0Q3PFN3"/>
<evidence type="ECO:0000256" key="1">
    <source>
        <dbReference type="SAM" id="SignalP"/>
    </source>
</evidence>
<dbReference type="EnsemblPlants" id="KQJ88177">
    <property type="protein sequence ID" value="KQJ88177"/>
    <property type="gene ID" value="BRADI_4g16191v3"/>
</dbReference>
<name>A0A0Q3PFN3_BRADI</name>
<dbReference type="EMBL" id="CM000883">
    <property type="protein sequence ID" value="KQJ88177.1"/>
    <property type="molecule type" value="Genomic_DNA"/>
</dbReference>
<dbReference type="AlphaFoldDB" id="A0A0Q3PFN3"/>
<organism evidence="2">
    <name type="scientific">Brachypodium distachyon</name>
    <name type="common">Purple false brome</name>
    <name type="synonym">Trachynia distachya</name>
    <dbReference type="NCBI Taxonomy" id="15368"/>
    <lineage>
        <taxon>Eukaryota</taxon>
        <taxon>Viridiplantae</taxon>
        <taxon>Streptophyta</taxon>
        <taxon>Embryophyta</taxon>
        <taxon>Tracheophyta</taxon>
        <taxon>Spermatophyta</taxon>
        <taxon>Magnoliopsida</taxon>
        <taxon>Liliopsida</taxon>
        <taxon>Poales</taxon>
        <taxon>Poaceae</taxon>
        <taxon>BOP clade</taxon>
        <taxon>Pooideae</taxon>
        <taxon>Stipodae</taxon>
        <taxon>Brachypodieae</taxon>
        <taxon>Brachypodium</taxon>
    </lineage>
</organism>
<accession>A0A0Q3PFN3</accession>
<keyword evidence="1" id="KW-0732">Signal</keyword>